<gene>
    <name evidence="2" type="ORF">JS521_04315</name>
</gene>
<keyword evidence="3" id="KW-1185">Reference proteome</keyword>
<evidence type="ECO:0000259" key="1">
    <source>
        <dbReference type="Pfam" id="PF13788"/>
    </source>
</evidence>
<evidence type="ECO:0000313" key="3">
    <source>
        <dbReference type="Proteomes" id="UP000712045"/>
    </source>
</evidence>
<dbReference type="Pfam" id="PF13788">
    <property type="entry name" value="DUF4180"/>
    <property type="match status" value="1"/>
</dbReference>
<dbReference type="Proteomes" id="UP000712045">
    <property type="component" value="Unassembled WGS sequence"/>
</dbReference>
<dbReference type="RefSeq" id="WP_205081373.1">
    <property type="nucleotide sequence ID" value="NZ_JAFEUF010000012.1"/>
</dbReference>
<dbReference type="EMBL" id="JAFEUF010000012">
    <property type="protein sequence ID" value="MBM7053109.1"/>
    <property type="molecule type" value="Genomic_DNA"/>
</dbReference>
<name>A0ABS2HPV8_9ACTN</name>
<sequence>MPDIVEQHGVPVLVCEADGVSIGTVQDALDHLIGAAFTGAEVVAVPSPRLDDRFFDLSTGLAGDILQKFANYRLRLVVIGDIGRHLAASSALPDLVREANRGQDIWFLPDLDALADRLGPDGAGRKTG</sequence>
<accession>A0ABS2HPV8</accession>
<proteinExistence type="predicted"/>
<organism evidence="2 3">
    <name type="scientific">Streptomyces durocortorensis</name>
    <dbReference type="NCBI Taxonomy" id="2811104"/>
    <lineage>
        <taxon>Bacteria</taxon>
        <taxon>Bacillati</taxon>
        <taxon>Actinomycetota</taxon>
        <taxon>Actinomycetes</taxon>
        <taxon>Kitasatosporales</taxon>
        <taxon>Streptomycetaceae</taxon>
        <taxon>Streptomyces</taxon>
    </lineage>
</organism>
<dbReference type="InterPro" id="IPR025438">
    <property type="entry name" value="DUF4180"/>
</dbReference>
<protein>
    <submittedName>
        <fullName evidence="2">DUF4180 domain-containing protein</fullName>
    </submittedName>
</protein>
<feature type="domain" description="DUF4180" evidence="1">
    <location>
        <begin position="8"/>
        <end position="118"/>
    </location>
</feature>
<comment type="caution">
    <text evidence="2">The sequence shown here is derived from an EMBL/GenBank/DDBJ whole genome shotgun (WGS) entry which is preliminary data.</text>
</comment>
<reference evidence="2 3" key="1">
    <citation type="submission" date="2021-02" db="EMBL/GenBank/DDBJ databases">
        <title>Genome Streptomyces sp. RHZ10.</title>
        <authorList>
            <person name="Besaury L."/>
        </authorList>
    </citation>
    <scope>NUCLEOTIDE SEQUENCE [LARGE SCALE GENOMIC DNA]</scope>
    <source>
        <strain evidence="2 3">RHZ10</strain>
    </source>
</reference>
<evidence type="ECO:0000313" key="2">
    <source>
        <dbReference type="EMBL" id="MBM7053109.1"/>
    </source>
</evidence>